<dbReference type="EMBL" id="CM008046">
    <property type="protein sequence ID" value="PAN07716.1"/>
    <property type="molecule type" value="Genomic_DNA"/>
</dbReference>
<name>A0A2S3GS87_9POAL</name>
<feature type="region of interest" description="Disordered" evidence="1">
    <location>
        <begin position="1"/>
        <end position="49"/>
    </location>
</feature>
<gene>
    <name evidence="3" type="ORF">PAHAL_1G356900</name>
</gene>
<feature type="compositionally biased region" description="Polar residues" evidence="1">
    <location>
        <begin position="1"/>
        <end position="13"/>
    </location>
</feature>
<keyword evidence="2" id="KW-1133">Transmembrane helix</keyword>
<reference evidence="3" key="1">
    <citation type="submission" date="2018-04" db="EMBL/GenBank/DDBJ databases">
        <title>WGS assembly of Panicum hallii.</title>
        <authorList>
            <person name="Lovell J."/>
            <person name="Jenkins J."/>
            <person name="Lowry D."/>
            <person name="Mamidi S."/>
            <person name="Sreedasyam A."/>
            <person name="Weng X."/>
            <person name="Barry K."/>
            <person name="Bonette J."/>
            <person name="Campitelli B."/>
            <person name="Daum C."/>
            <person name="Gordon S."/>
            <person name="Gould B."/>
            <person name="Lipzen A."/>
            <person name="Macqueen A."/>
            <person name="Palacio-Mejia J."/>
            <person name="Plott C."/>
            <person name="Shakirov E."/>
            <person name="Shu S."/>
            <person name="Yoshinaga Y."/>
            <person name="Zane M."/>
            <person name="Rokhsar D."/>
            <person name="Grimwood J."/>
            <person name="Schmutz J."/>
            <person name="Juenger T."/>
        </authorList>
    </citation>
    <scope>NUCLEOTIDE SEQUENCE [LARGE SCALE GENOMIC DNA]</scope>
    <source>
        <strain evidence="3">FIL2</strain>
    </source>
</reference>
<dbReference type="AlphaFoldDB" id="A0A2S3GS87"/>
<dbReference type="PANTHER" id="PTHR35297:SF13">
    <property type="entry name" value="OS02G0695600 PROTEIN"/>
    <property type="match status" value="1"/>
</dbReference>
<protein>
    <submittedName>
        <fullName evidence="3">Uncharacterized protein</fullName>
    </submittedName>
</protein>
<proteinExistence type="predicted"/>
<sequence length="101" mass="10897">MHRQLSLSASPPRQQQQQQEDGGGDAAQAMAITVDESASHSKADRARPAREERAIHLIPLLTFLCFLLLFLCSRDPSASDMSSFAGGGGLGSGNRRLKMML</sequence>
<accession>A0A2S3GS87</accession>
<evidence type="ECO:0000256" key="2">
    <source>
        <dbReference type="SAM" id="Phobius"/>
    </source>
</evidence>
<feature type="compositionally biased region" description="Basic and acidic residues" evidence="1">
    <location>
        <begin position="37"/>
        <end position="49"/>
    </location>
</feature>
<dbReference type="PANTHER" id="PTHR35297">
    <property type="entry name" value="PROTEIN, PUTATIVE-RELATED"/>
    <property type="match status" value="1"/>
</dbReference>
<feature type="transmembrane region" description="Helical" evidence="2">
    <location>
        <begin position="54"/>
        <end position="71"/>
    </location>
</feature>
<keyword evidence="2" id="KW-0472">Membrane</keyword>
<dbReference type="Gramene" id="PAN07716">
    <property type="protein sequence ID" value="PAN07716"/>
    <property type="gene ID" value="PAHAL_1G356900"/>
</dbReference>
<evidence type="ECO:0000256" key="1">
    <source>
        <dbReference type="SAM" id="MobiDB-lite"/>
    </source>
</evidence>
<dbReference type="Proteomes" id="UP000243499">
    <property type="component" value="Chromosome 1"/>
</dbReference>
<evidence type="ECO:0000313" key="3">
    <source>
        <dbReference type="EMBL" id="PAN07716.1"/>
    </source>
</evidence>
<organism evidence="3">
    <name type="scientific">Panicum hallii</name>
    <dbReference type="NCBI Taxonomy" id="206008"/>
    <lineage>
        <taxon>Eukaryota</taxon>
        <taxon>Viridiplantae</taxon>
        <taxon>Streptophyta</taxon>
        <taxon>Embryophyta</taxon>
        <taxon>Tracheophyta</taxon>
        <taxon>Spermatophyta</taxon>
        <taxon>Magnoliopsida</taxon>
        <taxon>Liliopsida</taxon>
        <taxon>Poales</taxon>
        <taxon>Poaceae</taxon>
        <taxon>PACMAD clade</taxon>
        <taxon>Panicoideae</taxon>
        <taxon>Panicodae</taxon>
        <taxon>Paniceae</taxon>
        <taxon>Panicinae</taxon>
        <taxon>Panicum</taxon>
        <taxon>Panicum sect. Panicum</taxon>
    </lineage>
</organism>
<keyword evidence="2" id="KW-0812">Transmembrane</keyword>